<sequence length="218" mass="24148">MLFNNDAGMIVTAVIVFGMFTYSFYNNIFTTVHKSDSLVNTLPKLDSNVQLDILPSHGYVDAAVQTESKSLWQNFKDWLRDVFSVNTSEVGTFGHDAVDNWRNNLDSIQSVSLLDSETPITSPVGLASDVEKALAPIDSASNISEVVSESNLQNLVGASNSVYDINIYNQEFLFKSLNDISNYIDYSYVIDGVTQAVLVTTDKILTFDPNIVVYPFIC</sequence>
<reference evidence="2" key="1">
    <citation type="journal article" date="2017" name="Mitochondrial DNA Part B Resour">
        <title>The complete mitochondrial genome of the edible Basidiomycete mushroom Thelephora ganbajun.</title>
        <authorList>
            <person name="Wang P."/>
            <person name="Zhang Y."/>
            <person name="Sha T."/>
            <person name="Xu J."/>
        </authorList>
    </citation>
    <scope>NUCLEOTIDE SEQUENCE</scope>
    <source>
        <strain evidence="2">P2</strain>
        <tissue evidence="2">Fruiting body</tissue>
    </source>
</reference>
<geneLocation type="mitochondrion" evidence="2"/>
<keyword evidence="1" id="KW-1133">Transmembrane helix</keyword>
<gene>
    <name evidence="2" type="primary">NADH5</name>
</gene>
<name>A0A343B753_THEGA</name>
<accession>A0A343B753</accession>
<proteinExistence type="predicted"/>
<dbReference type="EMBL" id="KY245891">
    <property type="protein sequence ID" value="AQU12788.1"/>
    <property type="molecule type" value="Genomic_DNA"/>
</dbReference>
<feature type="transmembrane region" description="Helical" evidence="1">
    <location>
        <begin position="7"/>
        <end position="25"/>
    </location>
</feature>
<keyword evidence="2" id="KW-0496">Mitochondrion</keyword>
<protein>
    <submittedName>
        <fullName evidence="2">Uncharacterized protein</fullName>
    </submittedName>
</protein>
<dbReference type="AlphaFoldDB" id="A0A343B753"/>
<organism evidence="2">
    <name type="scientific">Thelephora ganbajun</name>
    <name type="common">Ganba fungus</name>
    <dbReference type="NCBI Taxonomy" id="370292"/>
    <lineage>
        <taxon>Eukaryota</taxon>
        <taxon>Fungi</taxon>
        <taxon>Dikarya</taxon>
        <taxon>Basidiomycota</taxon>
        <taxon>Agaricomycotina</taxon>
        <taxon>Agaricomycetes</taxon>
        <taxon>Thelephorales</taxon>
        <taxon>Thelephoraceae</taxon>
        <taxon>Thelephora</taxon>
    </lineage>
</organism>
<keyword evidence="1" id="KW-0812">Transmembrane</keyword>
<evidence type="ECO:0000256" key="1">
    <source>
        <dbReference type="SAM" id="Phobius"/>
    </source>
</evidence>
<keyword evidence="1" id="KW-0472">Membrane</keyword>
<evidence type="ECO:0000313" key="2">
    <source>
        <dbReference type="EMBL" id="AQU12788.1"/>
    </source>
</evidence>